<proteinExistence type="predicted"/>
<comment type="caution">
    <text evidence="1">The sequence shown here is derived from an EMBL/GenBank/DDBJ whole genome shotgun (WGS) entry which is preliminary data.</text>
</comment>
<sequence length="154" mass="17742">MSRQGKKHIQAYLTDIEYKKVMTVIRNIQAGKLLDGEKCSMGKAISEMAVNYNNGAYIGAKEHKIVPYYYTEAQLQNLINITEFAKKNITNVKKTHIEEIMPEILELENDKAMLALVDRIHSRATLINIYADYINGYLKDKIKAYIKKNKVKDK</sequence>
<accession>A0A0F9JQX8</accession>
<evidence type="ECO:0000313" key="1">
    <source>
        <dbReference type="EMBL" id="KKM64806.1"/>
    </source>
</evidence>
<dbReference type="AlphaFoldDB" id="A0A0F9JQX8"/>
<reference evidence="1" key="1">
    <citation type="journal article" date="2015" name="Nature">
        <title>Complex archaea that bridge the gap between prokaryotes and eukaryotes.</title>
        <authorList>
            <person name="Spang A."/>
            <person name="Saw J.H."/>
            <person name="Jorgensen S.L."/>
            <person name="Zaremba-Niedzwiedzka K."/>
            <person name="Martijn J."/>
            <person name="Lind A.E."/>
            <person name="van Eijk R."/>
            <person name="Schleper C."/>
            <person name="Guy L."/>
            <person name="Ettema T.J."/>
        </authorList>
    </citation>
    <scope>NUCLEOTIDE SEQUENCE</scope>
</reference>
<name>A0A0F9JQX8_9ZZZZ</name>
<dbReference type="EMBL" id="LAZR01010832">
    <property type="protein sequence ID" value="KKM64806.1"/>
    <property type="molecule type" value="Genomic_DNA"/>
</dbReference>
<protein>
    <submittedName>
        <fullName evidence="1">Uncharacterized protein</fullName>
    </submittedName>
</protein>
<organism evidence="1">
    <name type="scientific">marine sediment metagenome</name>
    <dbReference type="NCBI Taxonomy" id="412755"/>
    <lineage>
        <taxon>unclassified sequences</taxon>
        <taxon>metagenomes</taxon>
        <taxon>ecological metagenomes</taxon>
    </lineage>
</organism>
<gene>
    <name evidence="1" type="ORF">LCGC14_1497730</name>
</gene>